<evidence type="ECO:0000256" key="1">
    <source>
        <dbReference type="SAM" id="SignalP"/>
    </source>
</evidence>
<reference evidence="2 3" key="1">
    <citation type="submission" date="2020-04" db="EMBL/GenBank/DDBJ databases">
        <title>Draft Genome Sequence of Streptomyces morookaense DSM 40503, an 8-azaguanine-producing strain.</title>
        <authorList>
            <person name="Qi J."/>
            <person name="Gao J.-M."/>
        </authorList>
    </citation>
    <scope>NUCLEOTIDE SEQUENCE [LARGE SCALE GENOMIC DNA]</scope>
    <source>
        <strain evidence="2 3">DSM 40503</strain>
    </source>
</reference>
<dbReference type="Proteomes" id="UP000587462">
    <property type="component" value="Unassembled WGS sequence"/>
</dbReference>
<organism evidence="2 3">
    <name type="scientific">Streptomyces morookaense</name>
    <name type="common">Streptoverticillium morookaense</name>
    <dbReference type="NCBI Taxonomy" id="1970"/>
    <lineage>
        <taxon>Bacteria</taxon>
        <taxon>Bacillati</taxon>
        <taxon>Actinomycetota</taxon>
        <taxon>Actinomycetes</taxon>
        <taxon>Kitasatosporales</taxon>
        <taxon>Streptomycetaceae</taxon>
        <taxon>Streptomyces</taxon>
    </lineage>
</organism>
<dbReference type="EMBL" id="JABBXF010000030">
    <property type="protein sequence ID" value="NVK78886.1"/>
    <property type="molecule type" value="Genomic_DNA"/>
</dbReference>
<protein>
    <recommendedName>
        <fullName evidence="4">Peptidase inhibitor family I36</fullName>
    </recommendedName>
</protein>
<dbReference type="AlphaFoldDB" id="A0A7Y7E7Y8"/>
<proteinExistence type="predicted"/>
<evidence type="ECO:0000313" key="2">
    <source>
        <dbReference type="EMBL" id="NVK78886.1"/>
    </source>
</evidence>
<keyword evidence="1" id="KW-0732">Signal</keyword>
<evidence type="ECO:0008006" key="4">
    <source>
        <dbReference type="Google" id="ProtNLM"/>
    </source>
</evidence>
<comment type="caution">
    <text evidence="2">The sequence shown here is derived from an EMBL/GenBank/DDBJ whole genome shotgun (WGS) entry which is preliminary data.</text>
</comment>
<evidence type="ECO:0000313" key="3">
    <source>
        <dbReference type="Proteomes" id="UP000587462"/>
    </source>
</evidence>
<dbReference type="RefSeq" id="WP_171081423.1">
    <property type="nucleotide sequence ID" value="NZ_BNBU01000006.1"/>
</dbReference>
<feature type="signal peptide" evidence="1">
    <location>
        <begin position="1"/>
        <end position="23"/>
    </location>
</feature>
<gene>
    <name evidence="2" type="ORF">HG542_14570</name>
</gene>
<name>A0A7Y7E7Y8_STRMO</name>
<accession>A0A7Y7E7Y8</accession>
<sequence length="191" mass="20052">MSTLRKTGLTLAAALLGAGGVVAGAGNGSAAPLSPFAAQGRNAGLSSTQIAGVQREVDTVIAQSGGKQVALDKVALSDASAVVVTVPGESRVRDLSAGKSGMYAPGNCGQQNFCAYKGRNYTGYEFTMWKCRTWELPGDGWGSGGSWYNNQTPGTQAVMYGKHMQWVYTTPPAPFGDPHGNWKPVWFIKNC</sequence>
<feature type="chain" id="PRO_5039387549" description="Peptidase inhibitor family I36" evidence="1">
    <location>
        <begin position="24"/>
        <end position="191"/>
    </location>
</feature>
<keyword evidence="3" id="KW-1185">Reference proteome</keyword>